<evidence type="ECO:0000256" key="1">
    <source>
        <dbReference type="SAM" id="MobiDB-lite"/>
    </source>
</evidence>
<name>A0AAV7SCZ8_PLEWA</name>
<feature type="region of interest" description="Disordered" evidence="1">
    <location>
        <begin position="45"/>
        <end position="122"/>
    </location>
</feature>
<evidence type="ECO:0000313" key="3">
    <source>
        <dbReference type="Proteomes" id="UP001066276"/>
    </source>
</evidence>
<accession>A0AAV7SCZ8</accession>
<dbReference type="Proteomes" id="UP001066276">
    <property type="component" value="Chromosome 4_2"/>
</dbReference>
<gene>
    <name evidence="2" type="ORF">NDU88_002777</name>
</gene>
<reference evidence="2" key="1">
    <citation type="journal article" date="2022" name="bioRxiv">
        <title>Sequencing and chromosome-scale assembly of the giantPleurodeles waltlgenome.</title>
        <authorList>
            <person name="Brown T."/>
            <person name="Elewa A."/>
            <person name="Iarovenko S."/>
            <person name="Subramanian E."/>
            <person name="Araus A.J."/>
            <person name="Petzold A."/>
            <person name="Susuki M."/>
            <person name="Suzuki K.-i.T."/>
            <person name="Hayashi T."/>
            <person name="Toyoda A."/>
            <person name="Oliveira C."/>
            <person name="Osipova E."/>
            <person name="Leigh N.D."/>
            <person name="Simon A."/>
            <person name="Yun M.H."/>
        </authorList>
    </citation>
    <scope>NUCLEOTIDE SEQUENCE</scope>
    <source>
        <strain evidence="2">20211129_DDA</strain>
        <tissue evidence="2">Liver</tissue>
    </source>
</reference>
<feature type="compositionally biased region" description="Polar residues" evidence="1">
    <location>
        <begin position="71"/>
        <end position="81"/>
    </location>
</feature>
<protein>
    <submittedName>
        <fullName evidence="2">Uncharacterized protein</fullName>
    </submittedName>
</protein>
<proteinExistence type="predicted"/>
<keyword evidence="3" id="KW-1185">Reference proteome</keyword>
<dbReference type="EMBL" id="JANPWB010000008">
    <property type="protein sequence ID" value="KAJ1162309.1"/>
    <property type="molecule type" value="Genomic_DNA"/>
</dbReference>
<organism evidence="2 3">
    <name type="scientific">Pleurodeles waltl</name>
    <name type="common">Iberian ribbed newt</name>
    <dbReference type="NCBI Taxonomy" id="8319"/>
    <lineage>
        <taxon>Eukaryota</taxon>
        <taxon>Metazoa</taxon>
        <taxon>Chordata</taxon>
        <taxon>Craniata</taxon>
        <taxon>Vertebrata</taxon>
        <taxon>Euteleostomi</taxon>
        <taxon>Amphibia</taxon>
        <taxon>Batrachia</taxon>
        <taxon>Caudata</taxon>
        <taxon>Salamandroidea</taxon>
        <taxon>Salamandridae</taxon>
        <taxon>Pleurodelinae</taxon>
        <taxon>Pleurodeles</taxon>
    </lineage>
</organism>
<comment type="caution">
    <text evidence="2">The sequence shown here is derived from an EMBL/GenBank/DDBJ whole genome shotgun (WGS) entry which is preliminary data.</text>
</comment>
<sequence>MPDASLSQHRLRTAPQQFQARSLHIWQNRHGSARASTRALVLRPAVAATQSHSPPTAGRRPRSPWPKKQSHLQQARLTHTPNAPMFSGVPLTSTESSGPDHQHAPSARPPISALGFRQDNDI</sequence>
<evidence type="ECO:0000313" key="2">
    <source>
        <dbReference type="EMBL" id="KAJ1162309.1"/>
    </source>
</evidence>
<dbReference type="AlphaFoldDB" id="A0AAV7SCZ8"/>